<dbReference type="InterPro" id="IPR013830">
    <property type="entry name" value="SGNH_hydro"/>
</dbReference>
<dbReference type="PANTHER" id="PTHR30383:SF24">
    <property type="entry name" value="THIOESTERASE 1_PROTEASE 1_LYSOPHOSPHOLIPASE L1"/>
    <property type="match status" value="1"/>
</dbReference>
<protein>
    <recommendedName>
        <fullName evidence="1">SGNH hydrolase-type esterase domain-containing protein</fullName>
    </recommendedName>
</protein>
<organism evidence="2">
    <name type="scientific">Cyprideis torosa</name>
    <dbReference type="NCBI Taxonomy" id="163714"/>
    <lineage>
        <taxon>Eukaryota</taxon>
        <taxon>Metazoa</taxon>
        <taxon>Ecdysozoa</taxon>
        <taxon>Arthropoda</taxon>
        <taxon>Crustacea</taxon>
        <taxon>Oligostraca</taxon>
        <taxon>Ostracoda</taxon>
        <taxon>Podocopa</taxon>
        <taxon>Podocopida</taxon>
        <taxon>Cytherocopina</taxon>
        <taxon>Cytheroidea</taxon>
        <taxon>Cytherideidae</taxon>
        <taxon>Cyprideis</taxon>
    </lineage>
</organism>
<sequence length="141" mass="14916">MGDSISAAYGLEMQDGWVNLAQEALQDDGIDAEFINASISGDTSGGGLRRLPDAIDRFQPDLLVIELGGNDGLRGYPPSALQKNLEAMATLAQSQGIDVLILGMMIPSNYGPTYLKMFTDAFTAAALFCPPAGHEFATGCR</sequence>
<dbReference type="AlphaFoldDB" id="A0A7R8X178"/>
<gene>
    <name evidence="2" type="ORF">CTOB1V02_LOCUS16513</name>
</gene>
<dbReference type="PANTHER" id="PTHR30383">
    <property type="entry name" value="THIOESTERASE 1/PROTEASE 1/LYSOPHOSPHOLIPASE L1"/>
    <property type="match status" value="1"/>
</dbReference>
<evidence type="ECO:0000259" key="1">
    <source>
        <dbReference type="Pfam" id="PF13472"/>
    </source>
</evidence>
<dbReference type="SUPFAM" id="SSF52266">
    <property type="entry name" value="SGNH hydrolase"/>
    <property type="match status" value="1"/>
</dbReference>
<name>A0A7R8X178_9CRUS</name>
<accession>A0A7R8X178</accession>
<feature type="domain" description="SGNH hydrolase-type esterase" evidence="1">
    <location>
        <begin position="1"/>
        <end position="116"/>
    </location>
</feature>
<dbReference type="CDD" id="cd01822">
    <property type="entry name" value="Lysophospholipase_L1_like"/>
    <property type="match status" value="1"/>
</dbReference>
<evidence type="ECO:0000313" key="2">
    <source>
        <dbReference type="EMBL" id="CAD7238698.1"/>
    </source>
</evidence>
<dbReference type="Pfam" id="PF13472">
    <property type="entry name" value="Lipase_GDSL_2"/>
    <property type="match status" value="1"/>
</dbReference>
<dbReference type="InterPro" id="IPR051532">
    <property type="entry name" value="Ester_Hydrolysis_Enzymes"/>
</dbReference>
<dbReference type="GO" id="GO:0004622">
    <property type="term" value="F:phosphatidylcholine lysophospholipase activity"/>
    <property type="evidence" value="ECO:0007669"/>
    <property type="project" value="TreeGrafter"/>
</dbReference>
<dbReference type="Gene3D" id="3.40.50.1110">
    <property type="entry name" value="SGNH hydrolase"/>
    <property type="match status" value="1"/>
</dbReference>
<reference evidence="2" key="1">
    <citation type="submission" date="2020-11" db="EMBL/GenBank/DDBJ databases">
        <authorList>
            <person name="Tran Van P."/>
        </authorList>
    </citation>
    <scope>NUCLEOTIDE SEQUENCE</scope>
</reference>
<dbReference type="OrthoDB" id="8300464at2759"/>
<proteinExistence type="predicted"/>
<dbReference type="InterPro" id="IPR036514">
    <property type="entry name" value="SGNH_hydro_sf"/>
</dbReference>
<dbReference type="EMBL" id="OB706863">
    <property type="protein sequence ID" value="CAD7238698.1"/>
    <property type="molecule type" value="Genomic_DNA"/>
</dbReference>